<accession>A0A0D6NFD3</accession>
<evidence type="ECO:0000256" key="1">
    <source>
        <dbReference type="ARBA" id="ARBA00004651"/>
    </source>
</evidence>
<evidence type="ECO:0000256" key="4">
    <source>
        <dbReference type="ARBA" id="ARBA00022989"/>
    </source>
</evidence>
<gene>
    <name evidence="7" type="ORF">Abor_001_034</name>
</gene>
<keyword evidence="8" id="KW-1185">Reference proteome</keyword>
<dbReference type="Pfam" id="PF01810">
    <property type="entry name" value="LysE"/>
    <property type="match status" value="1"/>
</dbReference>
<dbReference type="PIRSF" id="PIRSF006324">
    <property type="entry name" value="LeuE"/>
    <property type="match status" value="1"/>
</dbReference>
<dbReference type="InterPro" id="IPR001123">
    <property type="entry name" value="LeuE-type"/>
</dbReference>
<comment type="caution">
    <text evidence="7">The sequence shown here is derived from an EMBL/GenBank/DDBJ whole genome shotgun (WGS) entry which is preliminary data.</text>
</comment>
<evidence type="ECO:0000256" key="6">
    <source>
        <dbReference type="SAM" id="Phobius"/>
    </source>
</evidence>
<evidence type="ECO:0000256" key="5">
    <source>
        <dbReference type="ARBA" id="ARBA00023136"/>
    </source>
</evidence>
<dbReference type="GO" id="GO:0005886">
    <property type="term" value="C:plasma membrane"/>
    <property type="evidence" value="ECO:0007669"/>
    <property type="project" value="UniProtKB-SubCell"/>
</dbReference>
<reference evidence="7 8" key="1">
    <citation type="submission" date="2012-11" db="EMBL/GenBank/DDBJ databases">
        <title>Whole genome sequence of Acetobacter orientalis 21F-2.</title>
        <authorList>
            <person name="Azuma Y."/>
            <person name="Higashiura N."/>
            <person name="Hirakawa H."/>
            <person name="Matsushita K."/>
        </authorList>
    </citation>
    <scope>NUCLEOTIDE SEQUENCE [LARGE SCALE GENOMIC DNA]</scope>
    <source>
        <strain evidence="7 8">21F-2</strain>
    </source>
</reference>
<evidence type="ECO:0000256" key="3">
    <source>
        <dbReference type="ARBA" id="ARBA00022692"/>
    </source>
</evidence>
<dbReference type="STRING" id="1231341.Abor_001_034"/>
<feature type="transmembrane region" description="Helical" evidence="6">
    <location>
        <begin position="55"/>
        <end position="75"/>
    </location>
</feature>
<keyword evidence="3 6" id="KW-0812">Transmembrane</keyword>
<sequence length="223" mass="23349">MFMLGRAMVVVDLPLLLSFMLAAILLTITPGIDTVMMLRATTVGGVGGGIRAGVGIMLGLLLWGAMVSVGLGALLQTSAIAYDCVKWAGAGYLCALGIKQLMSPRQSLSGATTGADGAAQDLPPGGFLRKGFLTNILNPKVGVFYITFLPQFIPHGAAVGPYSFFLTLVHCALTAVWFVVLVMATLPLGRFLKTPRVVRLMDRVTGGVFIAFGAKLAVSSSTR</sequence>
<evidence type="ECO:0000313" key="7">
    <source>
        <dbReference type="EMBL" id="GAN64752.1"/>
    </source>
</evidence>
<accession>A0A6N3SZZ9</accession>
<keyword evidence="4 6" id="KW-1133">Transmembrane helix</keyword>
<dbReference type="Proteomes" id="UP000032670">
    <property type="component" value="Unassembled WGS sequence"/>
</dbReference>
<dbReference type="PANTHER" id="PTHR30086">
    <property type="entry name" value="ARGININE EXPORTER PROTEIN ARGO"/>
    <property type="match status" value="1"/>
</dbReference>
<evidence type="ECO:0000256" key="2">
    <source>
        <dbReference type="ARBA" id="ARBA00022475"/>
    </source>
</evidence>
<keyword evidence="5 6" id="KW-0472">Membrane</keyword>
<protein>
    <submittedName>
        <fullName evidence="7">Lysine/threonine exporter LysE/YggA</fullName>
    </submittedName>
</protein>
<comment type="subcellular location">
    <subcellularLocation>
        <location evidence="1">Cell membrane</location>
        <topology evidence="1">Multi-pass membrane protein</topology>
    </subcellularLocation>
</comment>
<feature type="transmembrane region" description="Helical" evidence="6">
    <location>
        <begin position="132"/>
        <end position="153"/>
    </location>
</feature>
<keyword evidence="2" id="KW-1003">Cell membrane</keyword>
<dbReference type="EMBL" id="BAMX01000001">
    <property type="protein sequence ID" value="GAN64752.1"/>
    <property type="molecule type" value="Genomic_DNA"/>
</dbReference>
<organism evidence="7 8">
    <name type="scientific">Acetobacter orientalis</name>
    <dbReference type="NCBI Taxonomy" id="146474"/>
    <lineage>
        <taxon>Bacteria</taxon>
        <taxon>Pseudomonadati</taxon>
        <taxon>Pseudomonadota</taxon>
        <taxon>Alphaproteobacteria</taxon>
        <taxon>Acetobacterales</taxon>
        <taxon>Acetobacteraceae</taxon>
        <taxon>Acetobacter</taxon>
    </lineage>
</organism>
<feature type="transmembrane region" description="Helical" evidence="6">
    <location>
        <begin position="165"/>
        <end position="188"/>
    </location>
</feature>
<evidence type="ECO:0000313" key="8">
    <source>
        <dbReference type="Proteomes" id="UP000032670"/>
    </source>
</evidence>
<dbReference type="PANTHER" id="PTHR30086:SF20">
    <property type="entry name" value="ARGININE EXPORTER PROTEIN ARGO-RELATED"/>
    <property type="match status" value="1"/>
</dbReference>
<name>A0A0D6NFD3_9PROT</name>
<dbReference type="GO" id="GO:0015171">
    <property type="term" value="F:amino acid transmembrane transporter activity"/>
    <property type="evidence" value="ECO:0007669"/>
    <property type="project" value="TreeGrafter"/>
</dbReference>
<proteinExistence type="predicted"/>
<dbReference type="AlphaFoldDB" id="A0A0D6NFD3"/>